<evidence type="ECO:0000313" key="10">
    <source>
        <dbReference type="EMBL" id="KGM03087.1"/>
    </source>
</evidence>
<evidence type="ECO:0000256" key="5">
    <source>
        <dbReference type="ARBA" id="ARBA00022989"/>
    </source>
</evidence>
<comment type="caution">
    <text evidence="10">The sequence shown here is derived from an EMBL/GenBank/DDBJ whole genome shotgun (WGS) entry which is preliminary data.</text>
</comment>
<dbReference type="RefSeq" id="WP_052103720.1">
    <property type="nucleotide sequence ID" value="NZ_AXNT01000025.1"/>
</dbReference>
<comment type="pathway">
    <text evidence="2">Carotenoid biosynthesis.</text>
</comment>
<keyword evidence="4" id="KW-0125">Carotenoid biosynthesis</keyword>
<organism evidence="10 11">
    <name type="scientific">Cellulomonas cellasea DSM 20118</name>
    <dbReference type="NCBI Taxonomy" id="1408250"/>
    <lineage>
        <taxon>Bacteria</taxon>
        <taxon>Bacillati</taxon>
        <taxon>Actinomycetota</taxon>
        <taxon>Actinomycetes</taxon>
        <taxon>Micrococcales</taxon>
        <taxon>Cellulomonadaceae</taxon>
        <taxon>Cellulomonas</taxon>
    </lineage>
</organism>
<keyword evidence="5 9" id="KW-1133">Transmembrane helix</keyword>
<keyword evidence="3 9" id="KW-0812">Transmembrane</keyword>
<evidence type="ECO:0000256" key="8">
    <source>
        <dbReference type="SAM" id="MobiDB-lite"/>
    </source>
</evidence>
<name>A0A0A0BAE9_9CELL</name>
<dbReference type="OrthoDB" id="4774157at2"/>
<evidence type="ECO:0000256" key="4">
    <source>
        <dbReference type="ARBA" id="ARBA00022746"/>
    </source>
</evidence>
<gene>
    <name evidence="10" type="ORF">Q760_09560</name>
</gene>
<feature type="transmembrane region" description="Helical" evidence="9">
    <location>
        <begin position="6"/>
        <end position="24"/>
    </location>
</feature>
<evidence type="ECO:0000256" key="1">
    <source>
        <dbReference type="ARBA" id="ARBA00004141"/>
    </source>
</evidence>
<proteinExistence type="predicted"/>
<reference evidence="10 11" key="1">
    <citation type="submission" date="2013-10" db="EMBL/GenBank/DDBJ databases">
        <authorList>
            <person name="Wang G."/>
            <person name="Zhuang W."/>
        </authorList>
    </citation>
    <scope>NUCLEOTIDE SEQUENCE [LARGE SCALE GENOMIC DNA]</scope>
    <source>
        <strain evidence="10 11">DSM 20118</strain>
    </source>
</reference>
<feature type="compositionally biased region" description="Low complexity" evidence="8">
    <location>
        <begin position="111"/>
        <end position="122"/>
    </location>
</feature>
<keyword evidence="11" id="KW-1185">Reference proteome</keyword>
<dbReference type="InterPro" id="IPR017825">
    <property type="entry name" value="Lycopene_cyclase_dom"/>
</dbReference>
<protein>
    <submittedName>
        <fullName evidence="10">Lycopene cyclase</fullName>
    </submittedName>
</protein>
<dbReference type="Proteomes" id="UP000029833">
    <property type="component" value="Unassembled WGS sequence"/>
</dbReference>
<dbReference type="STRING" id="1408250.Q760_09560"/>
<feature type="transmembrane region" description="Helical" evidence="9">
    <location>
        <begin position="36"/>
        <end position="61"/>
    </location>
</feature>
<dbReference type="NCBIfam" id="TIGR03462">
    <property type="entry name" value="CarR_dom_SF"/>
    <property type="match status" value="1"/>
</dbReference>
<keyword evidence="7" id="KW-0413">Isomerase</keyword>
<feature type="region of interest" description="Disordered" evidence="8">
    <location>
        <begin position="107"/>
        <end position="148"/>
    </location>
</feature>
<evidence type="ECO:0000256" key="2">
    <source>
        <dbReference type="ARBA" id="ARBA00004829"/>
    </source>
</evidence>
<comment type="subcellular location">
    <subcellularLocation>
        <location evidence="1">Membrane</location>
        <topology evidence="1">Multi-pass membrane protein</topology>
    </subcellularLocation>
</comment>
<keyword evidence="6 9" id="KW-0472">Membrane</keyword>
<feature type="transmembrane region" description="Helical" evidence="9">
    <location>
        <begin position="81"/>
        <end position="98"/>
    </location>
</feature>
<evidence type="ECO:0000256" key="6">
    <source>
        <dbReference type="ARBA" id="ARBA00023136"/>
    </source>
</evidence>
<evidence type="ECO:0000256" key="9">
    <source>
        <dbReference type="SAM" id="Phobius"/>
    </source>
</evidence>
<dbReference type="GO" id="GO:0016020">
    <property type="term" value="C:membrane"/>
    <property type="evidence" value="ECO:0007669"/>
    <property type="project" value="UniProtKB-SubCell"/>
</dbReference>
<dbReference type="AlphaFoldDB" id="A0A0A0BAE9"/>
<feature type="compositionally biased region" description="Low complexity" evidence="8">
    <location>
        <begin position="130"/>
        <end position="141"/>
    </location>
</feature>
<dbReference type="GO" id="GO:0016117">
    <property type="term" value="P:carotenoid biosynthetic process"/>
    <property type="evidence" value="ECO:0007669"/>
    <property type="project" value="UniProtKB-KW"/>
</dbReference>
<dbReference type="GO" id="GO:0016872">
    <property type="term" value="F:intramolecular lyase activity"/>
    <property type="evidence" value="ECO:0007669"/>
    <property type="project" value="InterPro"/>
</dbReference>
<evidence type="ECO:0000313" key="11">
    <source>
        <dbReference type="Proteomes" id="UP000029833"/>
    </source>
</evidence>
<sequence length="148" mass="15004">MIGLAYLGALLVSLGGIALLDRAHRLAFWSDWRLSAACVGIGVAAFLAWDLAGLALGIFARGDSPHMTGILLAPELPIEEVGFLTLLCYTALAAWRAFDRWVAERRGGARGASRPSGSAAGSSGTGVTGRTGPTPDAPGAAGTAGGAR</sequence>
<evidence type="ECO:0000256" key="7">
    <source>
        <dbReference type="ARBA" id="ARBA00023235"/>
    </source>
</evidence>
<dbReference type="GO" id="GO:0045436">
    <property type="term" value="F:lycopene beta cyclase activity"/>
    <property type="evidence" value="ECO:0007669"/>
    <property type="project" value="UniProtKB-ARBA"/>
</dbReference>
<dbReference type="EMBL" id="AXNT01000025">
    <property type="protein sequence ID" value="KGM03087.1"/>
    <property type="molecule type" value="Genomic_DNA"/>
</dbReference>
<evidence type="ECO:0000256" key="3">
    <source>
        <dbReference type="ARBA" id="ARBA00022692"/>
    </source>
</evidence>
<accession>A0A0A0BAE9</accession>